<evidence type="ECO:0000256" key="1">
    <source>
        <dbReference type="ARBA" id="ARBA00004123"/>
    </source>
</evidence>
<comment type="subcellular location">
    <subcellularLocation>
        <location evidence="1">Nucleus</location>
    </subcellularLocation>
</comment>
<dbReference type="PROSITE" id="PS50066">
    <property type="entry name" value="MADS_BOX_2"/>
    <property type="match status" value="1"/>
</dbReference>
<comment type="caution">
    <text evidence="8">The sequence shown here is derived from an EMBL/GenBank/DDBJ whole genome shotgun (WGS) entry which is preliminary data.</text>
</comment>
<dbReference type="Proteomes" id="UP000825729">
    <property type="component" value="Unassembled WGS sequence"/>
</dbReference>
<feature type="domain" description="MADS-box" evidence="7">
    <location>
        <begin position="1"/>
        <end position="52"/>
    </location>
</feature>
<keyword evidence="2" id="KW-0805">Transcription regulation</keyword>
<feature type="region of interest" description="Disordered" evidence="6">
    <location>
        <begin position="428"/>
        <end position="457"/>
    </location>
</feature>
<keyword evidence="4" id="KW-0804">Transcription</keyword>
<sequence>MGRAKVPAKRIADEKKRRLTFKKRKEGLKKKMHEFSTLCGVRASMICFGADGDQSEVVLWPEEPGRVEEVIREYRKVEAEERGRRNSDLSSYLTQRMKKEEEELLQRRRANASVACPPWDSFLNQSSEDELLQLRDYLQRKIEIVENVIGRAKEMQILKSGDQMDDHENNRDYYLDMEKPLKLECEPAPMPISFIDQEICSPSMLYGSTSVPNLPSSCCSYVNNDNRNLSMPQQGYPCYYSSPHYSIFETEDFVSDTLEAFSGNYGFFPLLGDSSSKQTFSLPESSASMQHPGIFDWSMCWVFLFSSFHPGRSNSVDIVAFRGFPFKSNLKMSSTPDKGKEPLDSVPSSSLIKNASENSTPNSFKKHSNTRPSRCASVSIAKETRNGKCFHLQETDPVSYDIGKFPNVSTSVRGRDENIAPLKAEPKQNRKTMENRKNHVVAIRDNRGRRTGKQTRP</sequence>
<accession>A0AAV7ECI3</accession>
<dbReference type="GO" id="GO:0046983">
    <property type="term" value="F:protein dimerization activity"/>
    <property type="evidence" value="ECO:0007669"/>
    <property type="project" value="InterPro"/>
</dbReference>
<evidence type="ECO:0000256" key="5">
    <source>
        <dbReference type="ARBA" id="ARBA00023242"/>
    </source>
</evidence>
<evidence type="ECO:0000256" key="4">
    <source>
        <dbReference type="ARBA" id="ARBA00023163"/>
    </source>
</evidence>
<evidence type="ECO:0000313" key="8">
    <source>
        <dbReference type="EMBL" id="KAG9446555.1"/>
    </source>
</evidence>
<protein>
    <recommendedName>
        <fullName evidence="7">MADS-box domain-containing protein</fullName>
    </recommendedName>
</protein>
<evidence type="ECO:0000256" key="6">
    <source>
        <dbReference type="SAM" id="MobiDB-lite"/>
    </source>
</evidence>
<gene>
    <name evidence="8" type="ORF">H6P81_012683</name>
</gene>
<dbReference type="PANTHER" id="PTHR11945">
    <property type="entry name" value="MADS BOX PROTEIN"/>
    <property type="match status" value="1"/>
</dbReference>
<dbReference type="InterPro" id="IPR002100">
    <property type="entry name" value="TF_MADSbox"/>
</dbReference>
<keyword evidence="9" id="KW-1185">Reference proteome</keyword>
<dbReference type="GO" id="GO:0000978">
    <property type="term" value="F:RNA polymerase II cis-regulatory region sequence-specific DNA binding"/>
    <property type="evidence" value="ECO:0007669"/>
    <property type="project" value="TreeGrafter"/>
</dbReference>
<dbReference type="PRINTS" id="PR00404">
    <property type="entry name" value="MADSDOMAIN"/>
</dbReference>
<keyword evidence="3" id="KW-0238">DNA-binding</keyword>
<organism evidence="8 9">
    <name type="scientific">Aristolochia fimbriata</name>
    <name type="common">White veined hardy Dutchman's pipe vine</name>
    <dbReference type="NCBI Taxonomy" id="158543"/>
    <lineage>
        <taxon>Eukaryota</taxon>
        <taxon>Viridiplantae</taxon>
        <taxon>Streptophyta</taxon>
        <taxon>Embryophyta</taxon>
        <taxon>Tracheophyta</taxon>
        <taxon>Spermatophyta</taxon>
        <taxon>Magnoliopsida</taxon>
        <taxon>Magnoliidae</taxon>
        <taxon>Piperales</taxon>
        <taxon>Aristolochiaceae</taxon>
        <taxon>Aristolochia</taxon>
    </lineage>
</organism>
<reference evidence="8 9" key="1">
    <citation type="submission" date="2021-07" db="EMBL/GenBank/DDBJ databases">
        <title>The Aristolochia fimbriata genome: insights into angiosperm evolution, floral development and chemical biosynthesis.</title>
        <authorList>
            <person name="Jiao Y."/>
        </authorList>
    </citation>
    <scope>NUCLEOTIDE SEQUENCE [LARGE SCALE GENOMIC DNA]</scope>
    <source>
        <strain evidence="8">IBCAS-2021</strain>
        <tissue evidence="8">Leaf</tissue>
    </source>
</reference>
<dbReference type="Gene3D" id="3.40.1810.10">
    <property type="entry name" value="Transcription factor, MADS-box"/>
    <property type="match status" value="1"/>
</dbReference>
<feature type="region of interest" description="Disordered" evidence="6">
    <location>
        <begin position="332"/>
        <end position="375"/>
    </location>
</feature>
<proteinExistence type="predicted"/>
<dbReference type="AlphaFoldDB" id="A0AAV7ECI3"/>
<evidence type="ECO:0000256" key="2">
    <source>
        <dbReference type="ARBA" id="ARBA00023015"/>
    </source>
</evidence>
<dbReference type="PANTHER" id="PTHR11945:SF176">
    <property type="entry name" value="MADS-BOX TRANSCRIPTION FACTOR FAMILY PROTEIN"/>
    <property type="match status" value="1"/>
</dbReference>
<feature type="compositionally biased region" description="Basic and acidic residues" evidence="6">
    <location>
        <begin position="428"/>
        <end position="448"/>
    </location>
</feature>
<dbReference type="SUPFAM" id="SSF55455">
    <property type="entry name" value="SRF-like"/>
    <property type="match status" value="1"/>
</dbReference>
<dbReference type="SMART" id="SM00432">
    <property type="entry name" value="MADS"/>
    <property type="match status" value="1"/>
</dbReference>
<evidence type="ECO:0000256" key="3">
    <source>
        <dbReference type="ARBA" id="ARBA00023125"/>
    </source>
</evidence>
<keyword evidence="5" id="KW-0539">Nucleus</keyword>
<dbReference type="Pfam" id="PF00319">
    <property type="entry name" value="SRF-TF"/>
    <property type="match status" value="1"/>
</dbReference>
<name>A0AAV7ECI3_ARIFI</name>
<dbReference type="GO" id="GO:0000981">
    <property type="term" value="F:DNA-binding transcription factor activity, RNA polymerase II-specific"/>
    <property type="evidence" value="ECO:0007669"/>
    <property type="project" value="TreeGrafter"/>
</dbReference>
<evidence type="ECO:0000313" key="9">
    <source>
        <dbReference type="Proteomes" id="UP000825729"/>
    </source>
</evidence>
<dbReference type="GO" id="GO:0005634">
    <property type="term" value="C:nucleus"/>
    <property type="evidence" value="ECO:0007669"/>
    <property type="project" value="UniProtKB-SubCell"/>
</dbReference>
<dbReference type="InterPro" id="IPR036879">
    <property type="entry name" value="TF_MADSbox_sf"/>
</dbReference>
<feature type="compositionally biased region" description="Polar residues" evidence="6">
    <location>
        <begin position="346"/>
        <end position="363"/>
    </location>
</feature>
<dbReference type="EMBL" id="JAINDJ010000005">
    <property type="protein sequence ID" value="KAG9446555.1"/>
    <property type="molecule type" value="Genomic_DNA"/>
</dbReference>
<evidence type="ECO:0000259" key="7">
    <source>
        <dbReference type="PROSITE" id="PS50066"/>
    </source>
</evidence>